<dbReference type="InterPro" id="IPR003137">
    <property type="entry name" value="PA_domain"/>
</dbReference>
<keyword evidence="3" id="KW-0479">Metal-binding</keyword>
<keyword evidence="6" id="KW-1133">Transmembrane helix</keyword>
<accession>A0A7R8D9P2</accession>
<dbReference type="SUPFAM" id="SSF52025">
    <property type="entry name" value="PA domain"/>
    <property type="match status" value="1"/>
</dbReference>
<dbReference type="InterPro" id="IPR046450">
    <property type="entry name" value="PA_dom_sf"/>
</dbReference>
<dbReference type="PANTHER" id="PTHR46539">
    <property type="entry name" value="E3 UBIQUITIN-PROTEIN LIGASE ATL42"/>
    <property type="match status" value="1"/>
</dbReference>
<dbReference type="PANTHER" id="PTHR46539:SF23">
    <property type="entry name" value="RING-TYPE DOMAIN-CONTAINING PROTEIN"/>
    <property type="match status" value="1"/>
</dbReference>
<keyword evidence="2" id="KW-0812">Transmembrane</keyword>
<evidence type="ECO:0000256" key="5">
    <source>
        <dbReference type="ARBA" id="ARBA00022833"/>
    </source>
</evidence>
<dbReference type="InterPro" id="IPR013083">
    <property type="entry name" value="Znf_RING/FYVE/PHD"/>
</dbReference>
<reference evidence="8" key="1">
    <citation type="submission" date="2021-02" db="EMBL/GenBank/DDBJ databases">
        <authorList>
            <person name="Bekaert M."/>
        </authorList>
    </citation>
    <scope>NUCLEOTIDE SEQUENCE</scope>
    <source>
        <strain evidence="8">IoA-00</strain>
    </source>
</reference>
<evidence type="ECO:0000256" key="7">
    <source>
        <dbReference type="ARBA" id="ARBA00023136"/>
    </source>
</evidence>
<gene>
    <name evidence="8" type="ORF">LSAA_14011</name>
</gene>
<keyword evidence="7" id="KW-0472">Membrane</keyword>
<keyword evidence="5" id="KW-0862">Zinc</keyword>
<evidence type="ECO:0000256" key="6">
    <source>
        <dbReference type="ARBA" id="ARBA00022989"/>
    </source>
</evidence>
<organism evidence="8 9">
    <name type="scientific">Lepeophtheirus salmonis</name>
    <name type="common">Salmon louse</name>
    <name type="synonym">Caligus salmonis</name>
    <dbReference type="NCBI Taxonomy" id="72036"/>
    <lineage>
        <taxon>Eukaryota</taxon>
        <taxon>Metazoa</taxon>
        <taxon>Ecdysozoa</taxon>
        <taxon>Arthropoda</taxon>
        <taxon>Crustacea</taxon>
        <taxon>Multicrustacea</taxon>
        <taxon>Hexanauplia</taxon>
        <taxon>Copepoda</taxon>
        <taxon>Siphonostomatoida</taxon>
        <taxon>Caligidae</taxon>
        <taxon>Lepeophtheirus</taxon>
    </lineage>
</organism>
<evidence type="ECO:0000256" key="4">
    <source>
        <dbReference type="ARBA" id="ARBA00022771"/>
    </source>
</evidence>
<proteinExistence type="predicted"/>
<dbReference type="Gene3D" id="3.50.30.30">
    <property type="match status" value="1"/>
</dbReference>
<evidence type="ECO:0000313" key="8">
    <source>
        <dbReference type="EMBL" id="CAF3019682.1"/>
    </source>
</evidence>
<keyword evidence="9" id="KW-1185">Reference proteome</keyword>
<dbReference type="FunFam" id="3.30.40.10:FF:000009">
    <property type="entry name" value="E3 ubiquitin-protein ligase RNF130"/>
    <property type="match status" value="1"/>
</dbReference>
<dbReference type="GO" id="GO:0008270">
    <property type="term" value="F:zinc ion binding"/>
    <property type="evidence" value="ECO:0007669"/>
    <property type="project" value="UniProtKB-KW"/>
</dbReference>
<dbReference type="EMBL" id="HG994587">
    <property type="protein sequence ID" value="CAF3019682.1"/>
    <property type="molecule type" value="Genomic_DNA"/>
</dbReference>
<sequence>MNEILLRAPSVILPSFYKSLHELTYYKHDNLIEGTKDESVSCERSCWGQCECAALKDLCLLGVEDDSRSRTPSGLVPLPPGPHSGGRVGGDLHKDISETGQYSPWNSQSVEGLPGELVNMNGSRKGCFPPFNTTYFPSGSQHQPWIALLERGECLFNQKIENAIAHGASGVLMYDDREQLRLESMKIRSDLQIPSVFTYRWKGLELLSLMQRVSRIRLSFRRGSHCRVTDNTTSRFYCKQAGSPWHELQGIYVPRDPYNRTITSFSVEKRTSVLFVSISFIVLMIISLAWLIFYYVQRFRYMHAKDRLERKLCSRAKRALAIISTAVVKNDDPLCSEEDTCAVCIETFKVADVVRILPCKHQFHKTCIDQWLLAKRTCPMCKMDILKYYGFLGEETDELDSREETALSI</sequence>
<dbReference type="PROSITE" id="PS50089">
    <property type="entry name" value="ZF_RING_2"/>
    <property type="match status" value="1"/>
</dbReference>
<dbReference type="InterPro" id="IPR001841">
    <property type="entry name" value="Znf_RING"/>
</dbReference>
<evidence type="ECO:0000256" key="2">
    <source>
        <dbReference type="ARBA" id="ARBA00022692"/>
    </source>
</evidence>
<evidence type="ECO:0000256" key="1">
    <source>
        <dbReference type="ARBA" id="ARBA00004167"/>
    </source>
</evidence>
<dbReference type="SUPFAM" id="SSF57850">
    <property type="entry name" value="RING/U-box"/>
    <property type="match status" value="1"/>
</dbReference>
<dbReference type="Proteomes" id="UP000675881">
    <property type="component" value="Chromosome 8"/>
</dbReference>
<dbReference type="OrthoDB" id="5357315at2759"/>
<dbReference type="GO" id="GO:0016020">
    <property type="term" value="C:membrane"/>
    <property type="evidence" value="ECO:0007669"/>
    <property type="project" value="UniProtKB-SubCell"/>
</dbReference>
<evidence type="ECO:0000313" key="9">
    <source>
        <dbReference type="Proteomes" id="UP000675881"/>
    </source>
</evidence>
<dbReference type="AlphaFoldDB" id="A0A7R8D9P2"/>
<keyword evidence="4" id="KW-0863">Zinc-finger</keyword>
<comment type="subcellular location">
    <subcellularLocation>
        <location evidence="1">Membrane</location>
        <topology evidence="1">Single-pass membrane protein</topology>
    </subcellularLocation>
</comment>
<dbReference type="Gene3D" id="3.30.40.10">
    <property type="entry name" value="Zinc/RING finger domain, C3HC4 (zinc finger)"/>
    <property type="match status" value="1"/>
</dbReference>
<protein>
    <submittedName>
        <fullName evidence="8">RING finger protein 150</fullName>
    </submittedName>
</protein>
<evidence type="ECO:0000256" key="3">
    <source>
        <dbReference type="ARBA" id="ARBA00022723"/>
    </source>
</evidence>
<dbReference type="SMART" id="SM00184">
    <property type="entry name" value="RING"/>
    <property type="match status" value="1"/>
</dbReference>
<name>A0A7R8D9P2_LEPSM</name>
<dbReference type="Pfam" id="PF13639">
    <property type="entry name" value="zf-RING_2"/>
    <property type="match status" value="1"/>
</dbReference>
<dbReference type="Pfam" id="PF02225">
    <property type="entry name" value="PA"/>
    <property type="match status" value="1"/>
</dbReference>